<organism evidence="2 3">
    <name type="scientific">Trichococcus shcherbakoviae</name>
    <dbReference type="NCBI Taxonomy" id="2094020"/>
    <lineage>
        <taxon>Bacteria</taxon>
        <taxon>Bacillati</taxon>
        <taxon>Bacillota</taxon>
        <taxon>Bacilli</taxon>
        <taxon>Lactobacillales</taxon>
        <taxon>Carnobacteriaceae</taxon>
        <taxon>Trichococcus</taxon>
    </lineage>
</organism>
<reference evidence="3" key="1">
    <citation type="submission" date="2018-05" db="EMBL/GenBank/DDBJ databases">
        <authorList>
            <person name="Strepis N."/>
        </authorList>
    </citation>
    <scope>NUCLEOTIDE SEQUENCE [LARGE SCALE GENOMIC DNA]</scope>
</reference>
<dbReference type="AlphaFoldDB" id="A0A383THB8"/>
<gene>
    <name evidence="2" type="ORF">TART1_1878</name>
</gene>
<dbReference type="EMBL" id="UNRR01000027">
    <property type="protein sequence ID" value="SYZ79054.1"/>
    <property type="molecule type" value="Genomic_DNA"/>
</dbReference>
<name>A0A383THB8_9LACT</name>
<feature type="region of interest" description="Disordered" evidence="1">
    <location>
        <begin position="1"/>
        <end position="52"/>
    </location>
</feature>
<protein>
    <submittedName>
        <fullName evidence="2">Uncharacterized protein</fullName>
    </submittedName>
</protein>
<evidence type="ECO:0000313" key="3">
    <source>
        <dbReference type="Proteomes" id="UP000262072"/>
    </source>
</evidence>
<evidence type="ECO:0000313" key="2">
    <source>
        <dbReference type="EMBL" id="SYZ79054.1"/>
    </source>
</evidence>
<accession>A0A383THB8</accession>
<proteinExistence type="predicted"/>
<sequence>MRETCKQTAAPGRLGLDGAEKTTMMLPPMKGGSPEEQLIPNSSPPANLPFIGGGELGVGNSLTDQKESGFLKKKLS</sequence>
<dbReference type="Proteomes" id="UP000262072">
    <property type="component" value="Unassembled WGS sequence"/>
</dbReference>
<evidence type="ECO:0000256" key="1">
    <source>
        <dbReference type="SAM" id="MobiDB-lite"/>
    </source>
</evidence>